<dbReference type="EMBL" id="UINC01108582">
    <property type="protein sequence ID" value="SVC74797.1"/>
    <property type="molecule type" value="Genomic_DNA"/>
</dbReference>
<keyword evidence="2" id="KW-0560">Oxidoreductase</keyword>
<feature type="domain" description="Glutamate/phenylalanine/leucine/valine/L-tryptophan dehydrogenase dimerisation" evidence="3">
    <location>
        <begin position="36"/>
        <end position="103"/>
    </location>
</feature>
<feature type="non-terminal residue" evidence="4">
    <location>
        <position position="103"/>
    </location>
</feature>
<evidence type="ECO:0000256" key="2">
    <source>
        <dbReference type="ARBA" id="ARBA00023002"/>
    </source>
</evidence>
<dbReference type="SUPFAM" id="SSF53223">
    <property type="entry name" value="Aminoacid dehydrogenase-like, N-terminal domain"/>
    <property type="match status" value="1"/>
</dbReference>
<reference evidence="4" key="1">
    <citation type="submission" date="2018-05" db="EMBL/GenBank/DDBJ databases">
        <authorList>
            <person name="Lanie J.A."/>
            <person name="Ng W.-L."/>
            <person name="Kazmierczak K.M."/>
            <person name="Andrzejewski T.M."/>
            <person name="Davidsen T.M."/>
            <person name="Wayne K.J."/>
            <person name="Tettelin H."/>
            <person name="Glass J.I."/>
            <person name="Rusch D."/>
            <person name="Podicherti R."/>
            <person name="Tsui H.-C.T."/>
            <person name="Winkler M.E."/>
        </authorList>
    </citation>
    <scope>NUCLEOTIDE SEQUENCE</scope>
</reference>
<name>A0A382PPN5_9ZZZZ</name>
<dbReference type="PANTHER" id="PTHR11606">
    <property type="entry name" value="GLUTAMATE DEHYDROGENASE"/>
    <property type="match status" value="1"/>
</dbReference>
<dbReference type="Gene3D" id="3.40.50.10860">
    <property type="entry name" value="Leucine Dehydrogenase, chain A, domain 1"/>
    <property type="match status" value="1"/>
</dbReference>
<dbReference type="InterPro" id="IPR046346">
    <property type="entry name" value="Aminoacid_DH-like_N_sf"/>
</dbReference>
<dbReference type="GO" id="GO:0004352">
    <property type="term" value="F:glutamate dehydrogenase (NAD+) activity"/>
    <property type="evidence" value="ECO:0007669"/>
    <property type="project" value="TreeGrafter"/>
</dbReference>
<comment type="similarity">
    <text evidence="1">Belongs to the Glu/Leu/Phe/Val dehydrogenases family.</text>
</comment>
<proteinExistence type="inferred from homology"/>
<organism evidence="4">
    <name type="scientific">marine metagenome</name>
    <dbReference type="NCBI Taxonomy" id="408172"/>
    <lineage>
        <taxon>unclassified sequences</taxon>
        <taxon>metagenomes</taxon>
        <taxon>ecological metagenomes</taxon>
    </lineage>
</organism>
<dbReference type="Pfam" id="PF02812">
    <property type="entry name" value="ELFV_dehydrog_N"/>
    <property type="match status" value="1"/>
</dbReference>
<dbReference type="InterPro" id="IPR006097">
    <property type="entry name" value="Glu/Leu/Phe/Val/Trp_DH_dimer"/>
</dbReference>
<evidence type="ECO:0000313" key="4">
    <source>
        <dbReference type="EMBL" id="SVC74797.1"/>
    </source>
</evidence>
<dbReference type="AlphaFoldDB" id="A0A382PPN5"/>
<accession>A0A382PPN5</accession>
<evidence type="ECO:0000259" key="3">
    <source>
        <dbReference type="Pfam" id="PF02812"/>
    </source>
</evidence>
<gene>
    <name evidence="4" type="ORF">METZ01_LOCUS327651</name>
</gene>
<sequence length="103" mass="11547">MKKPTFKENVDSFVTLTSKIIRFPKDVIEYIRYGHSVMQVTVGVKIKNKICNFVGWRAVHSEHRLPSKGGIRFSPNVSQDDTEALAALMTYKCAVVNVPYGGS</sequence>
<evidence type="ECO:0000256" key="1">
    <source>
        <dbReference type="ARBA" id="ARBA00006382"/>
    </source>
</evidence>
<protein>
    <recommendedName>
        <fullName evidence="3">Glutamate/phenylalanine/leucine/valine/L-tryptophan dehydrogenase dimerisation domain-containing protein</fullName>
    </recommendedName>
</protein>
<dbReference type="GO" id="GO:0005739">
    <property type="term" value="C:mitochondrion"/>
    <property type="evidence" value="ECO:0007669"/>
    <property type="project" value="TreeGrafter"/>
</dbReference>
<dbReference type="GO" id="GO:0006538">
    <property type="term" value="P:L-glutamate catabolic process"/>
    <property type="evidence" value="ECO:0007669"/>
    <property type="project" value="TreeGrafter"/>
</dbReference>
<dbReference type="PANTHER" id="PTHR11606:SF13">
    <property type="entry name" value="GLUTAMATE DEHYDROGENASE 1, MITOCHONDRIAL"/>
    <property type="match status" value="1"/>
</dbReference>